<keyword evidence="2" id="KW-0472">Membrane</keyword>
<reference evidence="3 4" key="1">
    <citation type="submission" date="2019-12" db="EMBL/GenBank/DDBJ databases">
        <title>Chromosome-level assembly of the Caenorhabditis remanei genome.</title>
        <authorList>
            <person name="Teterina A.A."/>
            <person name="Willis J.H."/>
            <person name="Phillips P.C."/>
        </authorList>
    </citation>
    <scope>NUCLEOTIDE SEQUENCE [LARGE SCALE GENOMIC DNA]</scope>
    <source>
        <strain evidence="3 4">PX506</strain>
        <tissue evidence="3">Whole organism</tissue>
    </source>
</reference>
<comment type="caution">
    <text evidence="3">The sequence shown here is derived from an EMBL/GenBank/DDBJ whole genome shotgun (WGS) entry which is preliminary data.</text>
</comment>
<evidence type="ECO:0000256" key="1">
    <source>
        <dbReference type="SAM" id="MobiDB-lite"/>
    </source>
</evidence>
<dbReference type="PANTHER" id="PTHR34005">
    <property type="entry name" value="PROTEIN CBG15054-RELATED"/>
    <property type="match status" value="1"/>
</dbReference>
<organism evidence="3 4">
    <name type="scientific">Caenorhabditis remanei</name>
    <name type="common">Caenorhabditis vulgaris</name>
    <dbReference type="NCBI Taxonomy" id="31234"/>
    <lineage>
        <taxon>Eukaryota</taxon>
        <taxon>Metazoa</taxon>
        <taxon>Ecdysozoa</taxon>
        <taxon>Nematoda</taxon>
        <taxon>Chromadorea</taxon>
        <taxon>Rhabditida</taxon>
        <taxon>Rhabditina</taxon>
        <taxon>Rhabditomorpha</taxon>
        <taxon>Rhabditoidea</taxon>
        <taxon>Rhabditidae</taxon>
        <taxon>Peloderinae</taxon>
        <taxon>Caenorhabditis</taxon>
    </lineage>
</organism>
<keyword evidence="2" id="KW-1133">Transmembrane helix</keyword>
<sequence length="289" mass="33290">MIIASVEITCFHIFLGILMFVIYLILHQIYHQLKLRRERKVPNILYQFEKIPGLHTLRSQTHTFFCGAQNYRLSSSRKSAQAYNQDRHKVQRLLRKLLENPTIHVPETTVAVCIPTWCSMTGARFHEFQCMPPAPYCPCPTILSEFHYTYKMVTGRVQATFYHNRRCTCLAGICIYMRIPNEPWFFGELPEEMIFDLIGPGVKRFISPRGRRRPPPLLQPIPPTVPPVEVSTSDENSEDENSDDVTTPEDPPPYASVFGSSSFLEYCGNQKEQLKNNNVFIRISSTGTE</sequence>
<gene>
    <name evidence="3" type="ORF">GCK72_001521</name>
</gene>
<dbReference type="EMBL" id="WUAV01000001">
    <property type="protein sequence ID" value="KAF1769704.1"/>
    <property type="molecule type" value="Genomic_DNA"/>
</dbReference>
<dbReference type="KEGG" id="crq:GCK72_001521"/>
<feature type="transmembrane region" description="Helical" evidence="2">
    <location>
        <begin position="12"/>
        <end position="30"/>
    </location>
</feature>
<evidence type="ECO:0000313" key="3">
    <source>
        <dbReference type="EMBL" id="KAF1769704.1"/>
    </source>
</evidence>
<dbReference type="RefSeq" id="XP_003097670.2">
    <property type="nucleotide sequence ID" value="XM_003097622.2"/>
</dbReference>
<dbReference type="AlphaFoldDB" id="A0A6A5HSW7"/>
<feature type="compositionally biased region" description="Pro residues" evidence="1">
    <location>
        <begin position="215"/>
        <end position="226"/>
    </location>
</feature>
<keyword evidence="2" id="KW-0812">Transmembrane</keyword>
<accession>A0A6A5HSW7</accession>
<feature type="region of interest" description="Disordered" evidence="1">
    <location>
        <begin position="209"/>
        <end position="256"/>
    </location>
</feature>
<dbReference type="PANTHER" id="PTHR34005:SF8">
    <property type="entry name" value="CX DOMAIN-CONTAINING PROTEIN"/>
    <property type="match status" value="1"/>
</dbReference>
<dbReference type="CTD" id="9826873"/>
<dbReference type="Proteomes" id="UP000483820">
    <property type="component" value="Chromosome I"/>
</dbReference>
<evidence type="ECO:0000256" key="2">
    <source>
        <dbReference type="SAM" id="Phobius"/>
    </source>
</evidence>
<protein>
    <submittedName>
        <fullName evidence="3">Uncharacterized protein</fullName>
    </submittedName>
</protein>
<evidence type="ECO:0000313" key="4">
    <source>
        <dbReference type="Proteomes" id="UP000483820"/>
    </source>
</evidence>
<dbReference type="GeneID" id="9826873"/>
<feature type="compositionally biased region" description="Acidic residues" evidence="1">
    <location>
        <begin position="235"/>
        <end position="247"/>
    </location>
</feature>
<proteinExistence type="predicted"/>
<name>A0A6A5HSW7_CAERE</name>